<sequence>MRNWRELGEVPDSDDDNFDDSDYDDLDIPDLGLEDNTSTTTATAAVNQPTVQPQQNGDIWDFPASSPVPTSSFVFQTQRPPSPIAKSSPRPPAKPEPPHAAAKQRSRIQIPLSTAPNDGTYQRIEPEKSPEPTENTTRAEAFLEDEISTSYVRVTASSSPLSPLSSPPSILSRTPTPPGWPIRSRPAPSSPRCPAASPPRSYPHSSPHNREIPVEDNDEVARRTAVQLERSLRPRKPIQQHPYMIENVRYTSFMKSHGVKPIKVVQASQSARRAEEEEDSQEQEYQEESQDASGGGLLQDTEDSGPMLFGNDDDELALSPPTSRTSPSHNLRTSSQQTPGTQTDATSISGDDDFPPLGTLQPASRKRGRPRKLKRQLSGQLSARKRLRVVPDSSLGSSPHRTVVPPVVLPPVIWNVSSSPPDITNQQKSASRNRQSGDTPILIDEDDQSEASEAESNPSRHSSDSESDVIRETSKRIRGVLPASWLRLNQANNQKKPARQPRRSPEPTIEQPVRKGVALPKTSTQSRPPASTQFPLFDDSDDSDSPSAVQRPTLTTQTSMSDTENVVVIEDDAGSVVEEDFVDWMLPGNKRRSGSYGTSGRVKKQKSTTGKSVFKGVPGQHMRQPKITQALGRSKSSTSTYSKKGTTKSRRREGTSSTKQSTRKRAVTPPLLSILDVLEPDAPKFVKIAARAARRRPDLGKDSPTQKSIRLANRRDNIDALSTLHNWKSGKTKARVAAPAVSQAPRPKPRPALKEVSTNPAPKRQPKSGASFPRKLVRQTGLDSFVTAGSSPAPRELSRTPLVSRSKQAVRTHVPDAEPQFRPAQLEVDEDEDKRQRLAARKRKLDAYYRRAGAVLNLPATDGLGRPLGVDFQLQELTQLSEDETSIPEPPLVMQRTPKSAPKSRYRKKQRPQQIDIEAPQYTLANDPLPAAFVVVEQQQQQQIDQAATKLQGLGPYGSHYTQHFEIFPLDMGVFFHESTVLGRGLVRKAVETSLHERIRHQKASTSFVLDQQTLRWSIWNDQTSSELGILVDWVSDQLAAGLVEGDLNSPGPVAAADFILRFILESLSIDDDIQEHAFVSRCLQVFSSFVTRLDSTNLHNVHERTKTKSAEVASRFCVALLAIRSISQAGVDLMQTMKVEDLLKKLAAATVNRLLSLGLEDLRELYGDLQRLSFRERGIRSDRILVNCWVVLMRVLENANIPRSGFWDVVHAAQLSNDVASGQDAQAFEILWQDMFTLLPLTEIDDSGLLIPGMRKTTPIEGWLLPRKLMDRVFGLYKSNPRQPPSFNEYCRALVARCHFLVQQWGWRKCTAIIGTIFDFFGSQNLENLRNEEVYKSPKFLEELDRSPSLMIEPEDRCFHIFIKLLALAIQRLRQLERTNDIRNLVARTLPNHNRQYLKEDTIHQHELAALRNHHDLLCTLFWVAPPDLRPGIHLIEKLVIPASAHKEACLINIRAWNQLARFVIAKNEGRAAFEPFRSWRNNVFNQVLDQYLSAASDIEQQFRDLSSELMAGITKEVKEEMIAKNKTTALDVLFVCLKASLDVLQRAPSLEAAIYGLNTPQLQKTFTSLDFQSPEFDWGILRVAIDTLDHFMGRIDEASEEHYSSDIMGTENADSSHVEEAVLWVNENLTRDFFWMTRSVMALPQPKSFGRQTKQAACLEKVVTLGARIASRLVNNRVTPLSAYCTPGKHHMFSDLPRKLNTQDRKYLPLFIATLLKNSIFDFKELGLSMLGLWLLAILKPYKYLCYENYLAEVLKSRGFPFLERIAVSVGSSPNYNANLDYFAAAIHYMRKALREAGLQKAKEHRDDFSKILQLSMQKIKEDLTFLRLDTDQPTHQQNHERYISFVRQVISLIKSHGVGICPPDPFFTQPSLDYSPGLQDPQLHTAGIVAYGVRLGEKDSTAVPQLFHYLWNNFKVAIGNNKLEQETTILTRAMNDNTYVRGFMLEFMLPAVLQACCQESNSWILLEVYVAALGKILCPDEPGCAKELNDDDDDIQHAVILISSLAKIVKSLSRQAELEQRYILSILINLANILKPSLIVHFYNEPDSAVGDELERTMEDLDEALATLTSSSSSSSLALPLPSSLTVGNNPRITTFTKQIINDVRRDWVVSSDFITVKMAGVNPTSSALGRMMMGSSGTTSTQSTTQGQGVKRVEQERKGVGYTPFVAEVVEKNVRGEAERWLAGVVTAKGRTERVVWEGDLVF</sequence>
<dbReference type="InterPro" id="IPR019021">
    <property type="entry name" value="Mms22"/>
</dbReference>
<feature type="compositionally biased region" description="Polar residues" evidence="1">
    <location>
        <begin position="320"/>
        <end position="349"/>
    </location>
</feature>
<feature type="region of interest" description="Disordered" evidence="1">
    <location>
        <begin position="264"/>
        <end position="405"/>
    </location>
</feature>
<feature type="compositionally biased region" description="Polar residues" evidence="1">
    <location>
        <begin position="111"/>
        <end position="120"/>
    </location>
</feature>
<feature type="compositionally biased region" description="Low complexity" evidence="1">
    <location>
        <begin position="157"/>
        <end position="174"/>
    </location>
</feature>
<feature type="compositionally biased region" description="Polar residues" evidence="1">
    <location>
        <begin position="546"/>
        <end position="564"/>
    </location>
</feature>
<feature type="compositionally biased region" description="Basic and acidic residues" evidence="1">
    <location>
        <begin position="461"/>
        <end position="475"/>
    </location>
</feature>
<feature type="compositionally biased region" description="Low complexity" evidence="1">
    <location>
        <begin position="2138"/>
        <end position="2153"/>
    </location>
</feature>
<feature type="compositionally biased region" description="Basic residues" evidence="1">
    <location>
        <begin position="364"/>
        <end position="375"/>
    </location>
</feature>
<reference evidence="2" key="2">
    <citation type="submission" date="2023-05" db="EMBL/GenBank/DDBJ databases">
        <authorList>
            <consortium name="Lawrence Berkeley National Laboratory"/>
            <person name="Steindorff A."/>
            <person name="Hensen N."/>
            <person name="Bonometti L."/>
            <person name="Westerberg I."/>
            <person name="Brannstrom I.O."/>
            <person name="Guillou S."/>
            <person name="Cros-Aarteil S."/>
            <person name="Calhoun S."/>
            <person name="Haridas S."/>
            <person name="Kuo A."/>
            <person name="Mondo S."/>
            <person name="Pangilinan J."/>
            <person name="Riley R."/>
            <person name="Labutti K."/>
            <person name="Andreopoulos B."/>
            <person name="Lipzen A."/>
            <person name="Chen C."/>
            <person name="Yanf M."/>
            <person name="Daum C."/>
            <person name="Ng V."/>
            <person name="Clum A."/>
            <person name="Ohm R."/>
            <person name="Martin F."/>
            <person name="Silar P."/>
            <person name="Natvig D."/>
            <person name="Lalanne C."/>
            <person name="Gautier V."/>
            <person name="Ament-Velasquez S.L."/>
            <person name="Kruys A."/>
            <person name="Hutchinson M.I."/>
            <person name="Powell A.J."/>
            <person name="Barry K."/>
            <person name="Miller A.N."/>
            <person name="Grigoriev I.V."/>
            <person name="Debuchy R."/>
            <person name="Gladieux P."/>
            <person name="Thoren M.H."/>
            <person name="Johannesson H."/>
        </authorList>
    </citation>
    <scope>NUCLEOTIDE SEQUENCE</scope>
    <source>
        <strain evidence="2">CBS 315.58</strain>
    </source>
</reference>
<accession>A0AAN7B0T4</accession>
<feature type="compositionally biased region" description="Basic residues" evidence="1">
    <location>
        <begin position="902"/>
        <end position="911"/>
    </location>
</feature>
<evidence type="ECO:0000313" key="3">
    <source>
        <dbReference type="Proteomes" id="UP001303160"/>
    </source>
</evidence>
<dbReference type="GO" id="GO:0035361">
    <property type="term" value="C:Cul8-RING ubiquitin ligase complex"/>
    <property type="evidence" value="ECO:0007669"/>
    <property type="project" value="TreeGrafter"/>
</dbReference>
<feature type="region of interest" description="Disordered" evidence="1">
    <location>
        <begin position="729"/>
        <end position="817"/>
    </location>
</feature>
<dbReference type="Pfam" id="PF09462">
    <property type="entry name" value="Mus7"/>
    <property type="match status" value="1"/>
</dbReference>
<keyword evidence="3" id="KW-1185">Reference proteome</keyword>
<organism evidence="2 3">
    <name type="scientific">Triangularia verruculosa</name>
    <dbReference type="NCBI Taxonomy" id="2587418"/>
    <lineage>
        <taxon>Eukaryota</taxon>
        <taxon>Fungi</taxon>
        <taxon>Dikarya</taxon>
        <taxon>Ascomycota</taxon>
        <taxon>Pezizomycotina</taxon>
        <taxon>Sordariomycetes</taxon>
        <taxon>Sordariomycetidae</taxon>
        <taxon>Sordariales</taxon>
        <taxon>Podosporaceae</taxon>
        <taxon>Triangularia</taxon>
    </lineage>
</organism>
<dbReference type="GO" id="GO:0000724">
    <property type="term" value="P:double-strand break repair via homologous recombination"/>
    <property type="evidence" value="ECO:0007669"/>
    <property type="project" value="TreeGrafter"/>
</dbReference>
<feature type="compositionally biased region" description="Polar residues" evidence="1">
    <location>
        <begin position="67"/>
        <end position="79"/>
    </location>
</feature>
<feature type="compositionally biased region" description="Polar residues" evidence="1">
    <location>
        <begin position="417"/>
        <end position="438"/>
    </location>
</feature>
<protein>
    <submittedName>
        <fullName evidence="2">Mus7/MMS22 family-domain-containing protein</fullName>
    </submittedName>
</protein>
<proteinExistence type="predicted"/>
<feature type="compositionally biased region" description="Acidic residues" evidence="1">
    <location>
        <begin position="9"/>
        <end position="28"/>
    </location>
</feature>
<feature type="compositionally biased region" description="Polar residues" evidence="1">
    <location>
        <begin position="521"/>
        <end position="534"/>
    </location>
</feature>
<evidence type="ECO:0000256" key="1">
    <source>
        <dbReference type="SAM" id="MobiDB-lite"/>
    </source>
</evidence>
<feature type="region of interest" description="Disordered" evidence="1">
    <location>
        <begin position="882"/>
        <end position="912"/>
    </location>
</feature>
<feature type="region of interest" description="Disordered" evidence="1">
    <location>
        <begin position="2138"/>
        <end position="2158"/>
    </location>
</feature>
<feature type="compositionally biased region" description="Polar residues" evidence="1">
    <location>
        <begin position="46"/>
        <end position="57"/>
    </location>
</feature>
<feature type="compositionally biased region" description="Acidic residues" evidence="1">
    <location>
        <begin position="276"/>
        <end position="290"/>
    </location>
</feature>
<dbReference type="PANTHER" id="PTHR28122">
    <property type="entry name" value="E3 UBIQUITIN-PROTEIN LIGASE SUBSTRATE RECEPTOR MMS22"/>
    <property type="match status" value="1"/>
</dbReference>
<comment type="caution">
    <text evidence="2">The sequence shown here is derived from an EMBL/GenBank/DDBJ whole genome shotgun (WGS) entry which is preliminary data.</text>
</comment>
<feature type="compositionally biased region" description="Low complexity" evidence="1">
    <location>
        <begin position="632"/>
        <end position="644"/>
    </location>
</feature>
<feature type="region of interest" description="Disordered" evidence="1">
    <location>
        <begin position="1"/>
        <end position="241"/>
    </location>
</feature>
<feature type="compositionally biased region" description="Pro residues" evidence="1">
    <location>
        <begin position="188"/>
        <end position="201"/>
    </location>
</feature>
<dbReference type="EMBL" id="MU863875">
    <property type="protein sequence ID" value="KAK4205657.1"/>
    <property type="molecule type" value="Genomic_DNA"/>
</dbReference>
<reference evidence="2" key="1">
    <citation type="journal article" date="2023" name="Mol. Phylogenet. Evol.">
        <title>Genome-scale phylogeny and comparative genomics of the fungal order Sordariales.</title>
        <authorList>
            <person name="Hensen N."/>
            <person name="Bonometti L."/>
            <person name="Westerberg I."/>
            <person name="Brannstrom I.O."/>
            <person name="Guillou S."/>
            <person name="Cros-Aarteil S."/>
            <person name="Calhoun S."/>
            <person name="Haridas S."/>
            <person name="Kuo A."/>
            <person name="Mondo S."/>
            <person name="Pangilinan J."/>
            <person name="Riley R."/>
            <person name="LaButti K."/>
            <person name="Andreopoulos B."/>
            <person name="Lipzen A."/>
            <person name="Chen C."/>
            <person name="Yan M."/>
            <person name="Daum C."/>
            <person name="Ng V."/>
            <person name="Clum A."/>
            <person name="Steindorff A."/>
            <person name="Ohm R.A."/>
            <person name="Martin F."/>
            <person name="Silar P."/>
            <person name="Natvig D.O."/>
            <person name="Lalanne C."/>
            <person name="Gautier V."/>
            <person name="Ament-Velasquez S.L."/>
            <person name="Kruys A."/>
            <person name="Hutchinson M.I."/>
            <person name="Powell A.J."/>
            <person name="Barry K."/>
            <person name="Miller A.N."/>
            <person name="Grigoriev I.V."/>
            <person name="Debuchy R."/>
            <person name="Gladieux P."/>
            <person name="Hiltunen Thoren M."/>
            <person name="Johannesson H."/>
        </authorList>
    </citation>
    <scope>NUCLEOTIDE SEQUENCE</scope>
    <source>
        <strain evidence="2">CBS 315.58</strain>
    </source>
</reference>
<gene>
    <name evidence="2" type="ORF">QBC40DRAFT_260554</name>
</gene>
<dbReference type="GO" id="GO:0005634">
    <property type="term" value="C:nucleus"/>
    <property type="evidence" value="ECO:0007669"/>
    <property type="project" value="InterPro"/>
</dbReference>
<feature type="compositionally biased region" description="Acidic residues" evidence="1">
    <location>
        <begin position="443"/>
        <end position="453"/>
    </location>
</feature>
<feature type="region of interest" description="Disordered" evidence="1">
    <location>
        <begin position="587"/>
        <end position="667"/>
    </location>
</feature>
<evidence type="ECO:0000313" key="2">
    <source>
        <dbReference type="EMBL" id="KAK4205657.1"/>
    </source>
</evidence>
<dbReference type="PANTHER" id="PTHR28122:SF1">
    <property type="entry name" value="E3 UBIQUITIN-PROTEIN LIGASE SUBSTRATE RECEPTOR MMS22"/>
    <property type="match status" value="1"/>
</dbReference>
<feature type="region of interest" description="Disordered" evidence="1">
    <location>
        <begin position="417"/>
        <end position="566"/>
    </location>
</feature>
<name>A0AAN7B0T4_9PEZI</name>
<dbReference type="GO" id="GO:0031297">
    <property type="term" value="P:replication fork processing"/>
    <property type="evidence" value="ECO:0007669"/>
    <property type="project" value="InterPro"/>
</dbReference>
<dbReference type="Proteomes" id="UP001303160">
    <property type="component" value="Unassembled WGS sequence"/>
</dbReference>